<dbReference type="Proteomes" id="UP000030760">
    <property type="component" value="Unassembled WGS sequence"/>
</dbReference>
<organism evidence="2 3">
    <name type="scientific">Streptomyces bottropensis ATCC 25435</name>
    <dbReference type="NCBI Taxonomy" id="1054862"/>
    <lineage>
        <taxon>Bacteria</taxon>
        <taxon>Bacillati</taxon>
        <taxon>Actinomycetota</taxon>
        <taxon>Actinomycetes</taxon>
        <taxon>Kitasatosporales</taxon>
        <taxon>Streptomycetaceae</taxon>
        <taxon>Streptomyces</taxon>
    </lineage>
</organism>
<feature type="compositionally biased region" description="Low complexity" evidence="1">
    <location>
        <begin position="34"/>
        <end position="45"/>
    </location>
</feature>
<reference evidence="3" key="1">
    <citation type="journal article" date="2013" name="Genome Announc.">
        <title>Draft Genome Sequence of Streptomyces bottropensis ATCC 25435, a Bottromycin-Producing Actinomycete.</title>
        <authorList>
            <person name="Zhang H."/>
            <person name="Zhou W."/>
            <person name="Zhuang Y."/>
            <person name="Liang X."/>
            <person name="Liu T."/>
        </authorList>
    </citation>
    <scope>NUCLEOTIDE SEQUENCE [LARGE SCALE GENOMIC DNA]</scope>
    <source>
        <strain evidence="3">ATCC 25435</strain>
    </source>
</reference>
<evidence type="ECO:0000313" key="2">
    <source>
        <dbReference type="EMBL" id="EMF57098.1"/>
    </source>
</evidence>
<gene>
    <name evidence="2" type="ORF">SBD_1634</name>
</gene>
<evidence type="ECO:0000313" key="3">
    <source>
        <dbReference type="Proteomes" id="UP000030760"/>
    </source>
</evidence>
<feature type="region of interest" description="Disordered" evidence="1">
    <location>
        <begin position="32"/>
        <end position="62"/>
    </location>
</feature>
<protein>
    <submittedName>
        <fullName evidence="2">IS transposase</fullName>
    </submittedName>
</protein>
<feature type="compositionally biased region" description="Basic residues" evidence="1">
    <location>
        <begin position="46"/>
        <end position="56"/>
    </location>
</feature>
<dbReference type="EMBL" id="KB405058">
    <property type="protein sequence ID" value="EMF57098.1"/>
    <property type="molecule type" value="Genomic_DNA"/>
</dbReference>
<accession>M3F657</accession>
<name>M3F657_9ACTN</name>
<sequence>MIFDAETGERINVLPDRPAQTLGAWLREHPGAHTSAATAPAPTARRSARPSPKRYRSATGGTCAVREQTTRERRQRVHHLLDQGVGLLECPRRLDVALNIIKRYARTNKRTRDRRAPHHRPTQPVTTPQRFARLLLTRPENLRDKDTALLPELTEACPEMTEIARLTGEFAQLLTSAEGNDRQTHRLNHHGPRHRPAPPALRSGLGEAGCARRAGRRWWAPYSPPRCSQISSLAASRSDSPCSATW</sequence>
<dbReference type="InterPro" id="IPR047951">
    <property type="entry name" value="Transpos_ISL3"/>
</dbReference>
<dbReference type="PANTHER" id="PTHR33498">
    <property type="entry name" value="TRANSPOSASE FOR INSERTION SEQUENCE ELEMENT IS1557"/>
    <property type="match status" value="1"/>
</dbReference>
<dbReference type="AlphaFoldDB" id="M3F657"/>
<feature type="region of interest" description="Disordered" evidence="1">
    <location>
        <begin position="182"/>
        <end position="204"/>
    </location>
</feature>
<proteinExistence type="predicted"/>
<feature type="compositionally biased region" description="Basic residues" evidence="1">
    <location>
        <begin position="185"/>
        <end position="196"/>
    </location>
</feature>
<evidence type="ECO:0000256" key="1">
    <source>
        <dbReference type="SAM" id="MobiDB-lite"/>
    </source>
</evidence>
<dbReference type="PANTHER" id="PTHR33498:SF1">
    <property type="entry name" value="TRANSPOSASE FOR INSERTION SEQUENCE ELEMENT IS1557"/>
    <property type="match status" value="1"/>
</dbReference>